<keyword evidence="4" id="KW-0788">Thiol protease</keyword>
<dbReference type="CDD" id="cd02248">
    <property type="entry name" value="Peptidase_C1A"/>
    <property type="match status" value="2"/>
</dbReference>
<evidence type="ECO:0000256" key="2">
    <source>
        <dbReference type="ARBA" id="ARBA00022670"/>
    </source>
</evidence>
<feature type="domain" description="Peptidase C1A papain C-terminal" evidence="8">
    <location>
        <begin position="462"/>
        <end position="678"/>
    </location>
</feature>
<dbReference type="SMART" id="SM00848">
    <property type="entry name" value="Inhibitor_I29"/>
    <property type="match status" value="2"/>
</dbReference>
<evidence type="ECO:0000256" key="3">
    <source>
        <dbReference type="ARBA" id="ARBA00022801"/>
    </source>
</evidence>
<feature type="domain" description="Peptidase C1A papain C-terminal" evidence="8">
    <location>
        <begin position="121"/>
        <end position="334"/>
    </location>
</feature>
<evidence type="ECO:0000256" key="7">
    <source>
        <dbReference type="SAM" id="SignalP"/>
    </source>
</evidence>
<proteinExistence type="inferred from homology"/>
<dbReference type="RefSeq" id="XP_026726730.1">
    <property type="nucleotide sequence ID" value="XM_026870929.1"/>
</dbReference>
<dbReference type="InterPro" id="IPR013128">
    <property type="entry name" value="Peptidase_C1A"/>
</dbReference>
<dbReference type="Gene3D" id="3.90.70.10">
    <property type="entry name" value="Cysteine proteinases"/>
    <property type="match status" value="2"/>
</dbReference>
<dbReference type="GeneID" id="113493108"/>
<evidence type="ECO:0000259" key="8">
    <source>
        <dbReference type="SMART" id="SM00645"/>
    </source>
</evidence>
<dbReference type="PRINTS" id="PR00705">
    <property type="entry name" value="PAPAIN"/>
</dbReference>
<sequence>MVSSLLLLCACLVGLVSSRIPPLYKPQDAHVHFQRFIEQYNKYYETEHERQMRFEIFKESLEEINRFNEDSEHAFFGVTEFSDMTAEEFTNTYTCMGGQNFTSLGSLCNVVSENEIQNTDAPDSFDWRKKNVVTRIKNQLKCGSCYSFSSTGFIEAQYAMKHNSLEEFSEQQIVDCDRGSMGCIGGTMASAFSTIINQGGLELETGYPYQGRQGRCQYQPGKAMVRLSGCSTYNLSSQEKLKQLLHSVGPIAVAVRASNYRNYHGGIMTDDFCGYDRVNHAVLLVGYGTENGHPYWIVKNSWGTSFGERGYFRVSRASDSDSCGMFNNMMATATIVIVVDCSVMYLPLVYFCACALGLTHADFEPFKLEHAEHHFERFIIEHERSYAHEYEKKIRFQVFKDNLEKANVLNQKSGQAMFGITPFSDLTTEEFVRDYTGLQTTLGDENLCKVFPLLPNKYQGEAARSFDWRDCHAVTPVKYQGSCGSCYAFSAIGNIESQYAIKTKKLVSLSEQQIVDCDETNAGCCGGYPSNAFKKLIQQGGPQTNKDYPYVGKVQHCKFDERMVRVRLTACQSYNFTCQEHVEKLLYNYGPISIAIKSNHLQLYTGGEGGIINDDVCDVGDINHAVLLVGYGEEKGKPYWIVKNSWGQNWGEKGYFRMQRGPHAQSCGMMNKWMATSTIE</sequence>
<dbReference type="InterPro" id="IPR000169">
    <property type="entry name" value="Pept_cys_AS"/>
</dbReference>
<evidence type="ECO:0000256" key="4">
    <source>
        <dbReference type="ARBA" id="ARBA00022807"/>
    </source>
</evidence>
<name>A0A7E5VEP2_TRINI</name>
<dbReference type="SUPFAM" id="SSF54001">
    <property type="entry name" value="Cysteine proteinases"/>
    <property type="match status" value="2"/>
</dbReference>
<dbReference type="InterPro" id="IPR013201">
    <property type="entry name" value="Prot_inhib_I29"/>
</dbReference>
<dbReference type="InterPro" id="IPR000668">
    <property type="entry name" value="Peptidase_C1A_C"/>
</dbReference>
<evidence type="ECO:0000256" key="6">
    <source>
        <dbReference type="ARBA" id="ARBA00023157"/>
    </source>
</evidence>
<dbReference type="PROSITE" id="PS00639">
    <property type="entry name" value="THIOL_PROTEASE_HIS"/>
    <property type="match status" value="2"/>
</dbReference>
<dbReference type="InterPro" id="IPR025660">
    <property type="entry name" value="Pept_his_AS"/>
</dbReference>
<dbReference type="GO" id="GO:0006508">
    <property type="term" value="P:proteolysis"/>
    <property type="evidence" value="ECO:0007669"/>
    <property type="project" value="UniProtKB-KW"/>
</dbReference>
<dbReference type="GO" id="GO:0008234">
    <property type="term" value="F:cysteine-type peptidase activity"/>
    <property type="evidence" value="ECO:0007669"/>
    <property type="project" value="UniProtKB-KW"/>
</dbReference>
<dbReference type="Pfam" id="PF08246">
    <property type="entry name" value="Inhibitor_I29"/>
    <property type="match status" value="2"/>
</dbReference>
<accession>A0A7E5VEP2</accession>
<organism evidence="10 11">
    <name type="scientific">Trichoplusia ni</name>
    <name type="common">Cabbage looper</name>
    <dbReference type="NCBI Taxonomy" id="7111"/>
    <lineage>
        <taxon>Eukaryota</taxon>
        <taxon>Metazoa</taxon>
        <taxon>Ecdysozoa</taxon>
        <taxon>Arthropoda</taxon>
        <taxon>Hexapoda</taxon>
        <taxon>Insecta</taxon>
        <taxon>Pterygota</taxon>
        <taxon>Neoptera</taxon>
        <taxon>Endopterygota</taxon>
        <taxon>Lepidoptera</taxon>
        <taxon>Glossata</taxon>
        <taxon>Ditrysia</taxon>
        <taxon>Noctuoidea</taxon>
        <taxon>Noctuidae</taxon>
        <taxon>Plusiinae</taxon>
        <taxon>Trichoplusia</taxon>
    </lineage>
</organism>
<keyword evidence="7" id="KW-0732">Signal</keyword>
<dbReference type="FunFam" id="3.90.70.10:FF:000039">
    <property type="entry name" value="Cysteine proteinase 2, putative"/>
    <property type="match status" value="2"/>
</dbReference>
<keyword evidence="2" id="KW-0645">Protease</keyword>
<feature type="signal peptide" evidence="7">
    <location>
        <begin position="1"/>
        <end position="18"/>
    </location>
</feature>
<dbReference type="Proteomes" id="UP000322000">
    <property type="component" value="Chromosome 4"/>
</dbReference>
<protein>
    <submittedName>
        <fullName evidence="11">Uncharacterized protein LOC113493108</fullName>
    </submittedName>
</protein>
<dbReference type="OrthoDB" id="10253408at2759"/>
<evidence type="ECO:0000313" key="10">
    <source>
        <dbReference type="Proteomes" id="UP000322000"/>
    </source>
</evidence>
<gene>
    <name evidence="11" type="primary">LOC113493108</name>
</gene>
<dbReference type="InterPro" id="IPR025661">
    <property type="entry name" value="Pept_asp_AS"/>
</dbReference>
<keyword evidence="5" id="KW-0865">Zymogen</keyword>
<evidence type="ECO:0000259" key="9">
    <source>
        <dbReference type="SMART" id="SM00848"/>
    </source>
</evidence>
<dbReference type="PROSITE" id="PS00640">
    <property type="entry name" value="THIOL_PROTEASE_ASN"/>
    <property type="match status" value="2"/>
</dbReference>
<dbReference type="InParanoid" id="A0A7E5VEP2"/>
<reference evidence="11" key="1">
    <citation type="submission" date="2025-08" db="UniProtKB">
        <authorList>
            <consortium name="RefSeq"/>
        </authorList>
    </citation>
    <scope>IDENTIFICATION</scope>
</reference>
<dbReference type="InterPro" id="IPR038765">
    <property type="entry name" value="Papain-like_cys_pep_sf"/>
</dbReference>
<comment type="similarity">
    <text evidence="1">Belongs to the peptidase C1 family.</text>
</comment>
<dbReference type="AlphaFoldDB" id="A0A7E5VEP2"/>
<feature type="chain" id="PRO_5028855000" evidence="7">
    <location>
        <begin position="19"/>
        <end position="680"/>
    </location>
</feature>
<dbReference type="Pfam" id="PF00112">
    <property type="entry name" value="Peptidase_C1"/>
    <property type="match status" value="2"/>
</dbReference>
<keyword evidence="3" id="KW-0378">Hydrolase</keyword>
<evidence type="ECO:0000256" key="5">
    <source>
        <dbReference type="ARBA" id="ARBA00023145"/>
    </source>
</evidence>
<evidence type="ECO:0000256" key="1">
    <source>
        <dbReference type="ARBA" id="ARBA00008455"/>
    </source>
</evidence>
<keyword evidence="6" id="KW-1015">Disulfide bond</keyword>
<feature type="domain" description="Cathepsin propeptide inhibitor" evidence="9">
    <location>
        <begin position="375"/>
        <end position="431"/>
    </location>
</feature>
<dbReference type="KEGG" id="tnl:113493108"/>
<dbReference type="PROSITE" id="PS00139">
    <property type="entry name" value="THIOL_PROTEASE_CYS"/>
    <property type="match status" value="2"/>
</dbReference>
<evidence type="ECO:0000313" key="11">
    <source>
        <dbReference type="RefSeq" id="XP_026726730.1"/>
    </source>
</evidence>
<feature type="domain" description="Cathepsin propeptide inhibitor" evidence="9">
    <location>
        <begin position="33"/>
        <end position="89"/>
    </location>
</feature>
<dbReference type="PANTHER" id="PTHR12411">
    <property type="entry name" value="CYSTEINE PROTEASE FAMILY C1-RELATED"/>
    <property type="match status" value="1"/>
</dbReference>
<dbReference type="InterPro" id="IPR039417">
    <property type="entry name" value="Peptidase_C1A_papain-like"/>
</dbReference>
<dbReference type="SMART" id="SM00645">
    <property type="entry name" value="Pept_C1"/>
    <property type="match status" value="2"/>
</dbReference>
<keyword evidence="10" id="KW-1185">Reference proteome</keyword>